<dbReference type="AlphaFoldDB" id="A0AAW1WJX6"/>
<gene>
    <name evidence="1" type="ORF">M0R45_032033</name>
</gene>
<evidence type="ECO:0000313" key="1">
    <source>
        <dbReference type="EMBL" id="KAK9923625.1"/>
    </source>
</evidence>
<dbReference type="EMBL" id="JBEDUW010000006">
    <property type="protein sequence ID" value="KAK9923625.1"/>
    <property type="molecule type" value="Genomic_DNA"/>
</dbReference>
<sequence length="115" mass="13066">MTTMWRSLVGRCRVGLRSVTVNCLHLDDSLSFLGSDLQELNLLCYFRPGFTNLDRMLNGCLSLERTRALRWKRRQGRRDLGDVAEHGDLQGTHGSVERWGKSMAMTAQLHGSASW</sequence>
<organism evidence="1 2">
    <name type="scientific">Rubus argutus</name>
    <name type="common">Southern blackberry</name>
    <dbReference type="NCBI Taxonomy" id="59490"/>
    <lineage>
        <taxon>Eukaryota</taxon>
        <taxon>Viridiplantae</taxon>
        <taxon>Streptophyta</taxon>
        <taxon>Embryophyta</taxon>
        <taxon>Tracheophyta</taxon>
        <taxon>Spermatophyta</taxon>
        <taxon>Magnoliopsida</taxon>
        <taxon>eudicotyledons</taxon>
        <taxon>Gunneridae</taxon>
        <taxon>Pentapetalae</taxon>
        <taxon>rosids</taxon>
        <taxon>fabids</taxon>
        <taxon>Rosales</taxon>
        <taxon>Rosaceae</taxon>
        <taxon>Rosoideae</taxon>
        <taxon>Rosoideae incertae sedis</taxon>
        <taxon>Rubus</taxon>
    </lineage>
</organism>
<protein>
    <submittedName>
        <fullName evidence="1">Uncharacterized protein</fullName>
    </submittedName>
</protein>
<name>A0AAW1WJX6_RUBAR</name>
<proteinExistence type="predicted"/>
<accession>A0AAW1WJX6</accession>
<comment type="caution">
    <text evidence="1">The sequence shown here is derived from an EMBL/GenBank/DDBJ whole genome shotgun (WGS) entry which is preliminary data.</text>
</comment>
<keyword evidence="2" id="KW-1185">Reference proteome</keyword>
<evidence type="ECO:0000313" key="2">
    <source>
        <dbReference type="Proteomes" id="UP001457282"/>
    </source>
</evidence>
<reference evidence="1 2" key="1">
    <citation type="journal article" date="2023" name="G3 (Bethesda)">
        <title>A chromosome-length genome assembly and annotation of blackberry (Rubus argutus, cv. 'Hillquist').</title>
        <authorList>
            <person name="Bruna T."/>
            <person name="Aryal R."/>
            <person name="Dudchenko O."/>
            <person name="Sargent D.J."/>
            <person name="Mead D."/>
            <person name="Buti M."/>
            <person name="Cavallini A."/>
            <person name="Hytonen T."/>
            <person name="Andres J."/>
            <person name="Pham M."/>
            <person name="Weisz D."/>
            <person name="Mascagni F."/>
            <person name="Usai G."/>
            <person name="Natali L."/>
            <person name="Bassil N."/>
            <person name="Fernandez G.E."/>
            <person name="Lomsadze A."/>
            <person name="Armour M."/>
            <person name="Olukolu B."/>
            <person name="Poorten T."/>
            <person name="Britton C."/>
            <person name="Davik J."/>
            <person name="Ashrafi H."/>
            <person name="Aiden E.L."/>
            <person name="Borodovsky M."/>
            <person name="Worthington M."/>
        </authorList>
    </citation>
    <scope>NUCLEOTIDE SEQUENCE [LARGE SCALE GENOMIC DNA]</scope>
    <source>
        <strain evidence="1">PI 553951</strain>
    </source>
</reference>
<dbReference type="Proteomes" id="UP001457282">
    <property type="component" value="Unassembled WGS sequence"/>
</dbReference>